<sequence length="716" mass="80231">MQPSMLLIDDIQMRTHAAHGAENEYTSTGVWSAEPASRVGVLEAAQHVSLRDNSRVIAEGGDNVVTNHYHGKSDALAILRAHARIEATHESETAAYAPRCKPGTRKSVLEDIMSWTTTRAADASAPPQLRLLWLSGPVGGGKTCIQREVVECCKKQGSLAASYFFSARRADLDNAPPFVPTIVLQLCNTVPKFQGQVEEEIKADPFIFDKSMEIQFERLITRPLEQLGTKKKKNKSMKALKSILNRKSPFLSKGRAMPRIIVIDGLDECRNNKDQVRIIDMLISALARSSFPFHIVLASRPEYDIRTKFDGLEIHHIKLEDYGCADADIELYLVDCLFHIRKRHPSASTIPSNWPSIEDVRKIVDKASGQFIYASTLITFIDNPRRDLVKMFKLAVDFHLSPYSTINPFSELDFLYALSLESTSSDVDTTMLKTLLHGIVVGGGKLETTQDLDEFFRLEPGTSATIFCDLHSIIRIPNTGSKITRHEDSGTTADPIRFYHKSLEDYLLSPTRAGKFHQTLLATHQQMFSLCVHHLLPWSLFNFDNMFFYRPAVTYATSSWIIHASYLLENGDPKKLLCSEEANSISYHIAFRPYVGESDPTFGKVVRFQSSIHETLCAEPGGCISLCEMFLRASEISKTLSLSKMREDLNKWDVAKYVEESMSASHEDWRISCSGDGISHLSQPLKSHCESLMNRVVDDSNIDIGPTATETTAGDW</sequence>
<dbReference type="Gene3D" id="3.40.50.300">
    <property type="entry name" value="P-loop containing nucleotide triphosphate hydrolases"/>
    <property type="match status" value="1"/>
</dbReference>
<evidence type="ECO:0000313" key="3">
    <source>
        <dbReference type="EMBL" id="TFK20405.1"/>
    </source>
</evidence>
<dbReference type="InterPro" id="IPR056884">
    <property type="entry name" value="NPHP3-like_N"/>
</dbReference>
<protein>
    <recommendedName>
        <fullName evidence="2">Nephrocystin 3-like N-terminal domain-containing protein</fullName>
    </recommendedName>
</protein>
<gene>
    <name evidence="3" type="ORF">FA15DRAFT_759387</name>
</gene>
<dbReference type="InterPro" id="IPR027417">
    <property type="entry name" value="P-loop_NTPase"/>
</dbReference>
<dbReference type="PANTHER" id="PTHR10039">
    <property type="entry name" value="AMELOGENIN"/>
    <property type="match status" value="1"/>
</dbReference>
<evidence type="ECO:0000313" key="4">
    <source>
        <dbReference type="Proteomes" id="UP000307440"/>
    </source>
</evidence>
<reference evidence="3 4" key="1">
    <citation type="journal article" date="2019" name="Nat. Ecol. Evol.">
        <title>Megaphylogeny resolves global patterns of mushroom evolution.</title>
        <authorList>
            <person name="Varga T."/>
            <person name="Krizsan K."/>
            <person name="Foldi C."/>
            <person name="Dima B."/>
            <person name="Sanchez-Garcia M."/>
            <person name="Sanchez-Ramirez S."/>
            <person name="Szollosi G.J."/>
            <person name="Szarkandi J.G."/>
            <person name="Papp V."/>
            <person name="Albert L."/>
            <person name="Andreopoulos W."/>
            <person name="Angelini C."/>
            <person name="Antonin V."/>
            <person name="Barry K.W."/>
            <person name="Bougher N.L."/>
            <person name="Buchanan P."/>
            <person name="Buyck B."/>
            <person name="Bense V."/>
            <person name="Catcheside P."/>
            <person name="Chovatia M."/>
            <person name="Cooper J."/>
            <person name="Damon W."/>
            <person name="Desjardin D."/>
            <person name="Finy P."/>
            <person name="Geml J."/>
            <person name="Haridas S."/>
            <person name="Hughes K."/>
            <person name="Justo A."/>
            <person name="Karasinski D."/>
            <person name="Kautmanova I."/>
            <person name="Kiss B."/>
            <person name="Kocsube S."/>
            <person name="Kotiranta H."/>
            <person name="LaButti K.M."/>
            <person name="Lechner B.E."/>
            <person name="Liimatainen K."/>
            <person name="Lipzen A."/>
            <person name="Lukacs Z."/>
            <person name="Mihaltcheva S."/>
            <person name="Morgado L.N."/>
            <person name="Niskanen T."/>
            <person name="Noordeloos M.E."/>
            <person name="Ohm R.A."/>
            <person name="Ortiz-Santana B."/>
            <person name="Ovrebo C."/>
            <person name="Racz N."/>
            <person name="Riley R."/>
            <person name="Savchenko A."/>
            <person name="Shiryaev A."/>
            <person name="Soop K."/>
            <person name="Spirin V."/>
            <person name="Szebenyi C."/>
            <person name="Tomsovsky M."/>
            <person name="Tulloss R.E."/>
            <person name="Uehling J."/>
            <person name="Grigoriev I.V."/>
            <person name="Vagvolgyi C."/>
            <person name="Papp T."/>
            <person name="Martin F.M."/>
            <person name="Miettinen O."/>
            <person name="Hibbett D.S."/>
            <person name="Nagy L.G."/>
        </authorList>
    </citation>
    <scope>NUCLEOTIDE SEQUENCE [LARGE SCALE GENOMIC DNA]</scope>
    <source>
        <strain evidence="3 4">CBS 121175</strain>
    </source>
</reference>
<evidence type="ECO:0000259" key="2">
    <source>
        <dbReference type="Pfam" id="PF24883"/>
    </source>
</evidence>
<dbReference type="AlphaFoldDB" id="A0A5C3KKG3"/>
<proteinExistence type="predicted"/>
<feature type="domain" description="Nephrocystin 3-like N-terminal" evidence="2">
    <location>
        <begin position="126"/>
        <end position="226"/>
    </location>
</feature>
<dbReference type="SUPFAM" id="SSF52540">
    <property type="entry name" value="P-loop containing nucleoside triphosphate hydrolases"/>
    <property type="match status" value="1"/>
</dbReference>
<keyword evidence="1" id="KW-0677">Repeat</keyword>
<name>A0A5C3KKG3_COPMA</name>
<keyword evidence="4" id="KW-1185">Reference proteome</keyword>
<dbReference type="PANTHER" id="PTHR10039:SF17">
    <property type="entry name" value="FUNGAL STAND N-TERMINAL GOODBYE DOMAIN-CONTAINING PROTEIN-RELATED"/>
    <property type="match status" value="1"/>
</dbReference>
<evidence type="ECO:0000256" key="1">
    <source>
        <dbReference type="ARBA" id="ARBA00022737"/>
    </source>
</evidence>
<organism evidence="3 4">
    <name type="scientific">Coprinopsis marcescibilis</name>
    <name type="common">Agaric fungus</name>
    <name type="synonym">Psathyrella marcescibilis</name>
    <dbReference type="NCBI Taxonomy" id="230819"/>
    <lineage>
        <taxon>Eukaryota</taxon>
        <taxon>Fungi</taxon>
        <taxon>Dikarya</taxon>
        <taxon>Basidiomycota</taxon>
        <taxon>Agaricomycotina</taxon>
        <taxon>Agaricomycetes</taxon>
        <taxon>Agaricomycetidae</taxon>
        <taxon>Agaricales</taxon>
        <taxon>Agaricineae</taxon>
        <taxon>Psathyrellaceae</taxon>
        <taxon>Coprinopsis</taxon>
    </lineage>
</organism>
<dbReference type="STRING" id="230819.A0A5C3KKG3"/>
<feature type="domain" description="Nephrocystin 3-like N-terminal" evidence="2">
    <location>
        <begin position="235"/>
        <end position="300"/>
    </location>
</feature>
<dbReference type="OrthoDB" id="4760524at2759"/>
<dbReference type="Proteomes" id="UP000307440">
    <property type="component" value="Unassembled WGS sequence"/>
</dbReference>
<dbReference type="EMBL" id="ML210301">
    <property type="protein sequence ID" value="TFK20405.1"/>
    <property type="molecule type" value="Genomic_DNA"/>
</dbReference>
<accession>A0A5C3KKG3</accession>
<dbReference type="Pfam" id="PF24883">
    <property type="entry name" value="NPHP3_N"/>
    <property type="match status" value="2"/>
</dbReference>